<feature type="compositionally biased region" description="Low complexity" evidence="1">
    <location>
        <begin position="31"/>
        <end position="45"/>
    </location>
</feature>
<dbReference type="Proteomes" id="UP001370348">
    <property type="component" value="Chromosome"/>
</dbReference>
<dbReference type="PANTHER" id="PTHR48098:SF3">
    <property type="entry name" value="IRON(III) ENTEROBACTIN ESTERASE"/>
    <property type="match status" value="1"/>
</dbReference>
<gene>
    <name evidence="2" type="ORF">LZC94_34630</name>
</gene>
<evidence type="ECO:0000256" key="1">
    <source>
        <dbReference type="SAM" id="MobiDB-lite"/>
    </source>
</evidence>
<evidence type="ECO:0008006" key="4">
    <source>
        <dbReference type="Google" id="ProtNLM"/>
    </source>
</evidence>
<dbReference type="PROSITE" id="PS51257">
    <property type="entry name" value="PROKAR_LIPOPROTEIN"/>
    <property type="match status" value="1"/>
</dbReference>
<proteinExistence type="predicted"/>
<dbReference type="EMBL" id="CP089984">
    <property type="protein sequence ID" value="WXB12974.1"/>
    <property type="molecule type" value="Genomic_DNA"/>
</dbReference>
<dbReference type="Gene3D" id="3.40.50.1820">
    <property type="entry name" value="alpha/beta hydrolase"/>
    <property type="match status" value="1"/>
</dbReference>
<accession>A0ABZ2LTP1</accession>
<dbReference type="SUPFAM" id="SSF53474">
    <property type="entry name" value="alpha/beta-Hydrolases"/>
    <property type="match status" value="1"/>
</dbReference>
<dbReference type="InterPro" id="IPR000801">
    <property type="entry name" value="Esterase-like"/>
</dbReference>
<keyword evidence="3" id="KW-1185">Reference proteome</keyword>
<dbReference type="RefSeq" id="WP_394822593.1">
    <property type="nucleotide sequence ID" value="NZ_CP089984.1"/>
</dbReference>
<dbReference type="Pfam" id="PF00756">
    <property type="entry name" value="Esterase"/>
    <property type="match status" value="1"/>
</dbReference>
<evidence type="ECO:0000313" key="3">
    <source>
        <dbReference type="Proteomes" id="UP001370348"/>
    </source>
</evidence>
<dbReference type="InterPro" id="IPR029058">
    <property type="entry name" value="AB_hydrolase_fold"/>
</dbReference>
<evidence type="ECO:0000313" key="2">
    <source>
        <dbReference type="EMBL" id="WXB12974.1"/>
    </source>
</evidence>
<protein>
    <recommendedName>
        <fullName evidence="4">Esterase</fullName>
    </recommendedName>
</protein>
<reference evidence="2 3" key="1">
    <citation type="submission" date="2021-12" db="EMBL/GenBank/DDBJ databases">
        <title>Discovery of the Pendulisporaceae a myxobacterial family with distinct sporulation behavior and unique specialized metabolism.</title>
        <authorList>
            <person name="Garcia R."/>
            <person name="Popoff A."/>
            <person name="Bader C.D."/>
            <person name="Loehr J."/>
            <person name="Walesch S."/>
            <person name="Walt C."/>
            <person name="Boldt J."/>
            <person name="Bunk B."/>
            <person name="Haeckl F.J.F.P.J."/>
            <person name="Gunesch A.P."/>
            <person name="Birkelbach J."/>
            <person name="Nuebel U."/>
            <person name="Pietschmann T."/>
            <person name="Bach T."/>
            <person name="Mueller R."/>
        </authorList>
    </citation>
    <scope>NUCLEOTIDE SEQUENCE [LARGE SCALE GENOMIC DNA]</scope>
    <source>
        <strain evidence="2 3">MSr11954</strain>
    </source>
</reference>
<feature type="region of interest" description="Disordered" evidence="1">
    <location>
        <begin position="24"/>
        <end position="55"/>
    </location>
</feature>
<name>A0ABZ2LTP1_9BACT</name>
<sequence length="602" mass="67861">MNRIVPLALGATLSTSLVLGCPAQPPPAAPPAAAQPSPPSAARAPAPSPAPSLGFAVSFPESQSREPLDGRVYVVLSNDDAREPRLQISVGLKTQQIFGVDAEGLAPGKEALIGAKTLGFPRASLADVPAGTYTVQAVLHRYETFHRSDGHTVKLPMDRGEGQHWEEAPGNLYSTPRKITVDPAKPETFRIELDHVIPPIAPPAETKYVKHERIQSALLTKFWGRPMFLGAHVILPEGFDKHPNARYPLVISHGHFMHDIDYFREAPPDPNLKPDYSDRFRLAGYNRIVQESAHQLYKDWTSPKFPRMILIEIQHANPYYDDSYAVNSKNLGPYGDAIMDELIPYLEKKYRAIGQGWARFAYGGSTGGWEALAVQTFYPDRFNGIWAACPDPVDFRDYMTVDVYGHKNAFYTDDYWKKVARPSMRNYLGHVSATIEDASRYELVLGTRGRSGEQLDIWQAVFSPAGADGYPKDIWDKQTGVIDHDVATYWRDHYDLSHILQRDWATLGPKVRGKIHIYVGDMDNFYLNNAVYRIEEFLKKTSNPPYEGEVDYGDRAEHCWNGDHTRPNALSRLRYPQLYFPKIMDRIRKSAPRGSDLKSFQY</sequence>
<dbReference type="PANTHER" id="PTHR48098">
    <property type="entry name" value="ENTEROCHELIN ESTERASE-RELATED"/>
    <property type="match status" value="1"/>
</dbReference>
<organism evidence="2 3">
    <name type="scientific">Pendulispora albinea</name>
    <dbReference type="NCBI Taxonomy" id="2741071"/>
    <lineage>
        <taxon>Bacteria</taxon>
        <taxon>Pseudomonadati</taxon>
        <taxon>Myxococcota</taxon>
        <taxon>Myxococcia</taxon>
        <taxon>Myxococcales</taxon>
        <taxon>Sorangiineae</taxon>
        <taxon>Pendulisporaceae</taxon>
        <taxon>Pendulispora</taxon>
    </lineage>
</organism>
<dbReference type="InterPro" id="IPR050583">
    <property type="entry name" value="Mycobacterial_A85_antigen"/>
</dbReference>